<name>A0A1V2H129_9PROT</name>
<keyword evidence="1" id="KW-0808">Transferase</keyword>
<evidence type="ECO:0000313" key="5">
    <source>
        <dbReference type="Proteomes" id="UP000188879"/>
    </source>
</evidence>
<evidence type="ECO:0000256" key="2">
    <source>
        <dbReference type="ARBA" id="ARBA00023315"/>
    </source>
</evidence>
<dbReference type="InterPro" id="IPR050832">
    <property type="entry name" value="Bact_Acetyltransf"/>
</dbReference>
<dbReference type="PROSITE" id="PS51186">
    <property type="entry name" value="GNAT"/>
    <property type="match status" value="1"/>
</dbReference>
<dbReference type="InterPro" id="IPR000182">
    <property type="entry name" value="GNAT_dom"/>
</dbReference>
<dbReference type="PANTHER" id="PTHR43877">
    <property type="entry name" value="AMINOALKYLPHOSPHONATE N-ACETYLTRANSFERASE-RELATED-RELATED"/>
    <property type="match status" value="1"/>
</dbReference>
<reference evidence="4 5" key="1">
    <citation type="submission" date="2016-10" db="EMBL/GenBank/DDBJ databases">
        <title>Draft Genome sequence of Roseomonas sp. strain M3.</title>
        <authorList>
            <person name="Subhash Y."/>
            <person name="Lee S."/>
        </authorList>
    </citation>
    <scope>NUCLEOTIDE SEQUENCE [LARGE SCALE GENOMIC DNA]</scope>
    <source>
        <strain evidence="4 5">M3</strain>
    </source>
</reference>
<evidence type="ECO:0000259" key="3">
    <source>
        <dbReference type="PROSITE" id="PS51186"/>
    </source>
</evidence>
<dbReference type="SUPFAM" id="SSF55729">
    <property type="entry name" value="Acyl-CoA N-acyltransferases (Nat)"/>
    <property type="match status" value="1"/>
</dbReference>
<dbReference type="Proteomes" id="UP000188879">
    <property type="component" value="Unassembled WGS sequence"/>
</dbReference>
<dbReference type="Gene3D" id="3.40.630.30">
    <property type="match status" value="1"/>
</dbReference>
<keyword evidence="2" id="KW-0012">Acyltransferase</keyword>
<accession>A0A1V2H129</accession>
<sequence>MVKLSHPAALSAGVSAVALASVRAEAGLVIRVAGFADRPALAELSAAAFAQGAAALLPAGLRRAADPARFAALFAEAEGQGATLLLAERDGRALGCILAEPPPAAPGDAARLTGLWVFPGAAGQGVGSALLRELETRMTAAGAGSLRVRVPSGHLRALGLFRRRGYAMQAAGRRTEPVLQVTLPHSVLAKPLLAHPILDAA</sequence>
<dbReference type="AlphaFoldDB" id="A0A1V2H129"/>
<dbReference type="Pfam" id="PF00583">
    <property type="entry name" value="Acetyltransf_1"/>
    <property type="match status" value="1"/>
</dbReference>
<comment type="caution">
    <text evidence="4">The sequence shown here is derived from an EMBL/GenBank/DDBJ whole genome shotgun (WGS) entry which is preliminary data.</text>
</comment>
<dbReference type="RefSeq" id="WP_076958755.1">
    <property type="nucleotide sequence ID" value="NZ_MLCO01000188.1"/>
</dbReference>
<proteinExistence type="predicted"/>
<dbReference type="InterPro" id="IPR016181">
    <property type="entry name" value="Acyl_CoA_acyltransferase"/>
</dbReference>
<evidence type="ECO:0000313" key="4">
    <source>
        <dbReference type="EMBL" id="ONG50472.1"/>
    </source>
</evidence>
<feature type="domain" description="N-acetyltransferase" evidence="3">
    <location>
        <begin position="28"/>
        <end position="184"/>
    </location>
</feature>
<dbReference type="EMBL" id="MLCO01000188">
    <property type="protein sequence ID" value="ONG50472.1"/>
    <property type="molecule type" value="Genomic_DNA"/>
</dbReference>
<protein>
    <recommendedName>
        <fullName evidence="3">N-acetyltransferase domain-containing protein</fullName>
    </recommendedName>
</protein>
<dbReference type="CDD" id="cd04301">
    <property type="entry name" value="NAT_SF"/>
    <property type="match status" value="1"/>
</dbReference>
<organism evidence="4 5">
    <name type="scientific">Teichococcus deserti</name>
    <dbReference type="NCBI Taxonomy" id="1817963"/>
    <lineage>
        <taxon>Bacteria</taxon>
        <taxon>Pseudomonadati</taxon>
        <taxon>Pseudomonadota</taxon>
        <taxon>Alphaproteobacteria</taxon>
        <taxon>Acetobacterales</taxon>
        <taxon>Roseomonadaceae</taxon>
        <taxon>Roseomonas</taxon>
    </lineage>
</organism>
<dbReference type="GO" id="GO:0016747">
    <property type="term" value="F:acyltransferase activity, transferring groups other than amino-acyl groups"/>
    <property type="evidence" value="ECO:0007669"/>
    <property type="project" value="InterPro"/>
</dbReference>
<gene>
    <name evidence="4" type="ORF">BKE38_18290</name>
</gene>
<evidence type="ECO:0000256" key="1">
    <source>
        <dbReference type="ARBA" id="ARBA00022679"/>
    </source>
</evidence>
<keyword evidence="5" id="KW-1185">Reference proteome</keyword>